<dbReference type="GO" id="GO:0016020">
    <property type="term" value="C:membrane"/>
    <property type="evidence" value="ECO:0007669"/>
    <property type="project" value="InterPro"/>
</dbReference>
<evidence type="ECO:0000256" key="4">
    <source>
        <dbReference type="ARBA" id="ARBA00022692"/>
    </source>
</evidence>
<evidence type="ECO:0000313" key="11">
    <source>
        <dbReference type="EMBL" id="KKW33462.1"/>
    </source>
</evidence>
<evidence type="ECO:0000256" key="3">
    <source>
        <dbReference type="ARBA" id="ARBA00022670"/>
    </source>
</evidence>
<dbReference type="AlphaFoldDB" id="A0A0G1ZYD8"/>
<dbReference type="GO" id="GO:0006508">
    <property type="term" value="P:proteolysis"/>
    <property type="evidence" value="ECO:0007669"/>
    <property type="project" value="UniProtKB-KW"/>
</dbReference>
<gene>
    <name evidence="11" type="ORF">UY76_C0002G0016</name>
</gene>
<feature type="transmembrane region" description="Helical" evidence="10">
    <location>
        <begin position="7"/>
        <end position="25"/>
    </location>
</feature>
<protein>
    <submittedName>
        <fullName evidence="11">Lipoprotein signal peptidase</fullName>
    </submittedName>
</protein>
<evidence type="ECO:0000256" key="2">
    <source>
        <dbReference type="ARBA" id="ARBA00022475"/>
    </source>
</evidence>
<proteinExistence type="inferred from homology"/>
<evidence type="ECO:0000256" key="5">
    <source>
        <dbReference type="ARBA" id="ARBA00022750"/>
    </source>
</evidence>
<evidence type="ECO:0000256" key="10">
    <source>
        <dbReference type="SAM" id="Phobius"/>
    </source>
</evidence>
<feature type="transmembrane region" description="Helical" evidence="10">
    <location>
        <begin position="65"/>
        <end position="82"/>
    </location>
</feature>
<accession>A0A0G1ZYD8</accession>
<keyword evidence="6" id="KW-0378">Hydrolase</keyword>
<dbReference type="PATRIC" id="fig|1618979.3.peg.42"/>
<evidence type="ECO:0000256" key="7">
    <source>
        <dbReference type="ARBA" id="ARBA00022989"/>
    </source>
</evidence>
<evidence type="ECO:0000256" key="8">
    <source>
        <dbReference type="ARBA" id="ARBA00023136"/>
    </source>
</evidence>
<keyword evidence="11" id="KW-0449">Lipoprotein</keyword>
<keyword evidence="7 10" id="KW-1133">Transmembrane helix</keyword>
<comment type="similarity">
    <text evidence="1 9">Belongs to the peptidase A8 family.</text>
</comment>
<dbReference type="GO" id="GO:0004190">
    <property type="term" value="F:aspartic-type endopeptidase activity"/>
    <property type="evidence" value="ECO:0007669"/>
    <property type="project" value="UniProtKB-KW"/>
</dbReference>
<dbReference type="UniPathway" id="UPA00665"/>
<dbReference type="PANTHER" id="PTHR33695:SF1">
    <property type="entry name" value="LIPOPROTEIN SIGNAL PEPTIDASE"/>
    <property type="match status" value="1"/>
</dbReference>
<comment type="caution">
    <text evidence="11">The sequence shown here is derived from an EMBL/GenBank/DDBJ whole genome shotgun (WGS) entry which is preliminary data.</text>
</comment>
<dbReference type="EMBL" id="LCRH01000002">
    <property type="protein sequence ID" value="KKW33462.1"/>
    <property type="molecule type" value="Genomic_DNA"/>
</dbReference>
<dbReference type="PANTHER" id="PTHR33695">
    <property type="entry name" value="LIPOPROTEIN SIGNAL PEPTIDASE"/>
    <property type="match status" value="1"/>
</dbReference>
<dbReference type="Pfam" id="PF01252">
    <property type="entry name" value="Peptidase_A8"/>
    <property type="match status" value="1"/>
</dbReference>
<sequence>MRPISLHVYWYLIPVAVIVGIDEWLKAQALQWLPDEGSLVDPSVLLFAIHKNLGVAFDIPFRLEFIILFSAIIGFGLLHIAYKNLRTHPDITLATAIIVLGALGNLYDRVAYGFTVDYIILFARSAINLSDIVIVTGVILLLLCSRRTKKRKIFTQTNRSTDSANGQN</sequence>
<keyword evidence="5" id="KW-0064">Aspartyl protease</keyword>
<keyword evidence="2" id="KW-1003">Cell membrane</keyword>
<feature type="transmembrane region" description="Helical" evidence="10">
    <location>
        <begin position="91"/>
        <end position="107"/>
    </location>
</feature>
<organism evidence="11 12">
    <name type="scientific">Candidatus Uhrbacteria bacterium GW2011_GWA2_52_8d</name>
    <dbReference type="NCBI Taxonomy" id="1618979"/>
    <lineage>
        <taxon>Bacteria</taxon>
        <taxon>Candidatus Uhriibacteriota</taxon>
    </lineage>
</organism>
<dbReference type="Proteomes" id="UP000034054">
    <property type="component" value="Unassembled WGS sequence"/>
</dbReference>
<evidence type="ECO:0000256" key="6">
    <source>
        <dbReference type="ARBA" id="ARBA00022801"/>
    </source>
</evidence>
<feature type="transmembrane region" description="Helical" evidence="10">
    <location>
        <begin position="119"/>
        <end position="143"/>
    </location>
</feature>
<reference evidence="11 12" key="1">
    <citation type="journal article" date="2015" name="Nature">
        <title>rRNA introns, odd ribosomes, and small enigmatic genomes across a large radiation of phyla.</title>
        <authorList>
            <person name="Brown C.T."/>
            <person name="Hug L.A."/>
            <person name="Thomas B.C."/>
            <person name="Sharon I."/>
            <person name="Castelle C.J."/>
            <person name="Singh A."/>
            <person name="Wilkins M.J."/>
            <person name="Williams K.H."/>
            <person name="Banfield J.F."/>
        </authorList>
    </citation>
    <scope>NUCLEOTIDE SEQUENCE [LARGE SCALE GENOMIC DNA]</scope>
</reference>
<dbReference type="InterPro" id="IPR001872">
    <property type="entry name" value="Peptidase_A8"/>
</dbReference>
<name>A0A0G1ZYD8_9BACT</name>
<dbReference type="PRINTS" id="PR00781">
    <property type="entry name" value="LIPOSIGPTASE"/>
</dbReference>
<evidence type="ECO:0000256" key="9">
    <source>
        <dbReference type="RuleBase" id="RU004181"/>
    </source>
</evidence>
<keyword evidence="4 10" id="KW-0812">Transmembrane</keyword>
<keyword evidence="3" id="KW-0645">Protease</keyword>
<evidence type="ECO:0000313" key="12">
    <source>
        <dbReference type="Proteomes" id="UP000034054"/>
    </source>
</evidence>
<keyword evidence="8 10" id="KW-0472">Membrane</keyword>
<evidence type="ECO:0000256" key="1">
    <source>
        <dbReference type="ARBA" id="ARBA00006139"/>
    </source>
</evidence>